<evidence type="ECO:0000256" key="3">
    <source>
        <dbReference type="ARBA" id="ARBA00022676"/>
    </source>
</evidence>
<keyword evidence="4" id="KW-0808">Transferase</keyword>
<feature type="region of interest" description="Disordered" evidence="5">
    <location>
        <begin position="15"/>
        <end position="43"/>
    </location>
</feature>
<evidence type="ECO:0008006" key="9">
    <source>
        <dbReference type="Google" id="ProtNLM"/>
    </source>
</evidence>
<dbReference type="FunFam" id="3.40.50.2000:FF:000010">
    <property type="entry name" value="Alpha,alpha-trehalose-phosphate synthase"/>
    <property type="match status" value="1"/>
</dbReference>
<sequence length="684" mass="77379">MELKKEKLVRFYSDGKKNNESSWGLGRTEPSQLERSSSAYKVPPSSLLKPDNGMVGGRNRYNETFRNGNFKVFPEDHEPWRKRILDPGSKIVLQWNRVFIFSCLVALFVDPLYFFLPSLGGNTDSSCVKTDFHLRIIVTCFRTVADIFYLLHVIIKFRTAYVAPSSRVFGRGELVMDPKKIARRYIRSDFFIDLIATLPLPQLVFVAHGKIILCDSSSATLTFEWITSFGYILARAMNETNEMFGELGYEPVVIINGPLSSQEKAAYYAIADCCVVTPVRDGMNLVPYKYTVCRQGSPVLDEALGIDKAAQPKKSMIVVSEFIGCSPSLSGAIRVNPWNIDDLCSGMYHGITAKDTEKELRHEKHCKYISTHDVSYWAKSFDHDLVRACKLHDDLRFWSMGMGLRFRVVALSKNFKKLSMDHAVWTYSGMNNRLILLDYDGTVIPENSADKTPSSKVISVLNSLCSDPKNIVFIVSGRGRDNLSKWFSPCEKLGISAEHGYFTRWTKDSSWETCNLTMSFDWKSMVLPVMEHYTEETDGSFIEQKESALVWHHEHADVLFGSFQAKDLLHHLENVLSNEPVVVKRGRGIVEVKPQGISKGTAVENIISTMISQGKEPDFVLCIGDDYSDEVMFETIAAKVPNQLPATAKVFPCSVGMKPSKAKYFLDDTDEVIKLRPYQSRKVR</sequence>
<dbReference type="Gene3D" id="3.40.50.2000">
    <property type="entry name" value="Glycogen Phosphorylase B"/>
    <property type="match status" value="1"/>
</dbReference>
<dbReference type="GO" id="GO:0004805">
    <property type="term" value="F:trehalose-phosphatase activity"/>
    <property type="evidence" value="ECO:0007669"/>
    <property type="project" value="TreeGrafter"/>
</dbReference>
<dbReference type="NCBIfam" id="TIGR01484">
    <property type="entry name" value="HAD-SF-IIB"/>
    <property type="match status" value="1"/>
</dbReference>
<evidence type="ECO:0000256" key="1">
    <source>
        <dbReference type="ARBA" id="ARBA00005409"/>
    </source>
</evidence>
<dbReference type="Gene3D" id="3.30.70.1020">
    <property type="entry name" value="Trehalose-6-phosphate phosphatase related protein, domain 2"/>
    <property type="match status" value="1"/>
</dbReference>
<feature type="transmembrane region" description="Helical" evidence="6">
    <location>
        <begin position="98"/>
        <end position="116"/>
    </location>
</feature>
<dbReference type="AlphaFoldDB" id="A0A7N2L2A0"/>
<feature type="transmembrane region" description="Helical" evidence="6">
    <location>
        <begin position="190"/>
        <end position="213"/>
    </location>
</feature>
<dbReference type="InParanoid" id="A0A7N2L2A0"/>
<evidence type="ECO:0000256" key="4">
    <source>
        <dbReference type="ARBA" id="ARBA00022679"/>
    </source>
</evidence>
<keyword evidence="6" id="KW-0812">Transmembrane</keyword>
<organism evidence="7 8">
    <name type="scientific">Quercus lobata</name>
    <name type="common">Valley oak</name>
    <dbReference type="NCBI Taxonomy" id="97700"/>
    <lineage>
        <taxon>Eukaryota</taxon>
        <taxon>Viridiplantae</taxon>
        <taxon>Streptophyta</taxon>
        <taxon>Embryophyta</taxon>
        <taxon>Tracheophyta</taxon>
        <taxon>Spermatophyta</taxon>
        <taxon>Magnoliopsida</taxon>
        <taxon>eudicotyledons</taxon>
        <taxon>Gunneridae</taxon>
        <taxon>Pentapetalae</taxon>
        <taxon>rosids</taxon>
        <taxon>fabids</taxon>
        <taxon>Fagales</taxon>
        <taxon>Fagaceae</taxon>
        <taxon>Quercus</taxon>
    </lineage>
</organism>
<feature type="transmembrane region" description="Helical" evidence="6">
    <location>
        <begin position="136"/>
        <end position="155"/>
    </location>
</feature>
<protein>
    <recommendedName>
        <fullName evidence="9">Trehalose-phosphatase</fullName>
    </recommendedName>
</protein>
<dbReference type="GO" id="GO:0005829">
    <property type="term" value="C:cytosol"/>
    <property type="evidence" value="ECO:0007669"/>
    <property type="project" value="TreeGrafter"/>
</dbReference>
<dbReference type="InterPro" id="IPR023214">
    <property type="entry name" value="HAD_sf"/>
</dbReference>
<reference evidence="8" key="1">
    <citation type="journal article" date="2016" name="G3 (Bethesda)">
        <title>First Draft Assembly and Annotation of the Genome of a California Endemic Oak Quercus lobata Nee (Fagaceae).</title>
        <authorList>
            <person name="Sork V.L."/>
            <person name="Fitz-Gibbon S.T."/>
            <person name="Puiu D."/>
            <person name="Crepeau M."/>
            <person name="Gugger P.F."/>
            <person name="Sherman R."/>
            <person name="Stevens K."/>
            <person name="Langley C.H."/>
            <person name="Pellegrini M."/>
            <person name="Salzberg S.L."/>
        </authorList>
    </citation>
    <scope>NUCLEOTIDE SEQUENCE [LARGE SCALE GENOMIC DNA]</scope>
    <source>
        <strain evidence="8">cv. SW786</strain>
    </source>
</reference>
<dbReference type="Pfam" id="PF00982">
    <property type="entry name" value="Glyco_transf_20"/>
    <property type="match status" value="1"/>
</dbReference>
<proteinExistence type="inferred from homology"/>
<evidence type="ECO:0000313" key="7">
    <source>
        <dbReference type="EnsemblPlants" id="QL02p095999:mrna"/>
    </source>
</evidence>
<reference evidence="7" key="2">
    <citation type="submission" date="2021-01" db="UniProtKB">
        <authorList>
            <consortium name="EnsemblPlants"/>
        </authorList>
    </citation>
    <scope>IDENTIFICATION</scope>
</reference>
<dbReference type="InterPro" id="IPR001830">
    <property type="entry name" value="Glyco_trans_20"/>
</dbReference>
<dbReference type="SUPFAM" id="SSF81324">
    <property type="entry name" value="Voltage-gated potassium channels"/>
    <property type="match status" value="1"/>
</dbReference>
<dbReference type="GO" id="GO:0005992">
    <property type="term" value="P:trehalose biosynthetic process"/>
    <property type="evidence" value="ECO:0007669"/>
    <property type="project" value="InterPro"/>
</dbReference>
<keyword evidence="6" id="KW-0472">Membrane</keyword>
<dbReference type="Proteomes" id="UP000594261">
    <property type="component" value="Chromosome 2"/>
</dbReference>
<dbReference type="Pfam" id="PF02358">
    <property type="entry name" value="Trehalose_PPase"/>
    <property type="match status" value="1"/>
</dbReference>
<keyword evidence="6" id="KW-1133">Transmembrane helix</keyword>
<dbReference type="CDD" id="cd01627">
    <property type="entry name" value="HAD_TPP"/>
    <property type="match status" value="1"/>
</dbReference>
<name>A0A7N2L2A0_QUELO</name>
<dbReference type="FunFam" id="3.40.50.1000:FF:000052">
    <property type="entry name" value="Alpha,alpha-trehalose-phosphate synthase [UDP-forming] 6"/>
    <property type="match status" value="1"/>
</dbReference>
<evidence type="ECO:0000313" key="8">
    <source>
        <dbReference type="Proteomes" id="UP000594261"/>
    </source>
</evidence>
<dbReference type="EnsemblPlants" id="QL02p095999:mrna">
    <property type="protein sequence ID" value="QL02p095999:mrna"/>
    <property type="gene ID" value="QL02p095999"/>
</dbReference>
<keyword evidence="3" id="KW-0328">Glycosyltransferase</keyword>
<dbReference type="InterPro" id="IPR006379">
    <property type="entry name" value="HAD-SF_hydro_IIB"/>
</dbReference>
<dbReference type="FunFam" id="3.30.70.1020:FF:000002">
    <property type="entry name" value="Trehalose-6-phosphate synthase 2"/>
    <property type="match status" value="1"/>
</dbReference>
<dbReference type="SUPFAM" id="SSF53756">
    <property type="entry name" value="UDP-Glycosyltransferase/glycogen phosphorylase"/>
    <property type="match status" value="1"/>
</dbReference>
<comment type="similarity">
    <text evidence="2">In the C-terminal section; belongs to the trehalose phosphatase family.</text>
</comment>
<dbReference type="Gramene" id="QL02p095999:mrna">
    <property type="protein sequence ID" value="QL02p095999:mrna"/>
    <property type="gene ID" value="QL02p095999"/>
</dbReference>
<evidence type="ECO:0000256" key="5">
    <source>
        <dbReference type="SAM" id="MobiDB-lite"/>
    </source>
</evidence>
<dbReference type="NCBIfam" id="TIGR00685">
    <property type="entry name" value="T6PP"/>
    <property type="match status" value="1"/>
</dbReference>
<comment type="similarity">
    <text evidence="1">In the N-terminal section; belongs to the glycosyltransferase 20 family.</text>
</comment>
<dbReference type="InterPro" id="IPR003337">
    <property type="entry name" value="Trehalose_PPase"/>
</dbReference>
<dbReference type="InterPro" id="IPR036412">
    <property type="entry name" value="HAD-like_sf"/>
</dbReference>
<accession>A0A7N2L2A0</accession>
<dbReference type="PANTHER" id="PTHR10788">
    <property type="entry name" value="TREHALOSE-6-PHOSPHATE SYNTHASE"/>
    <property type="match status" value="1"/>
</dbReference>
<dbReference type="FunFam" id="3.40.50.1000:FF:000054">
    <property type="entry name" value="alpha,alpha-trehalose-phosphate synthase [UDP-forming] 6"/>
    <property type="match status" value="1"/>
</dbReference>
<dbReference type="Gene3D" id="3.40.50.1000">
    <property type="entry name" value="HAD superfamily/HAD-like"/>
    <property type="match status" value="1"/>
</dbReference>
<feature type="compositionally biased region" description="Polar residues" evidence="5">
    <location>
        <begin position="29"/>
        <end position="39"/>
    </location>
</feature>
<evidence type="ECO:0000256" key="6">
    <source>
        <dbReference type="SAM" id="Phobius"/>
    </source>
</evidence>
<dbReference type="GO" id="GO:0016757">
    <property type="term" value="F:glycosyltransferase activity"/>
    <property type="evidence" value="ECO:0007669"/>
    <property type="project" value="UniProtKB-KW"/>
</dbReference>
<keyword evidence="8" id="KW-1185">Reference proteome</keyword>
<dbReference type="SUPFAM" id="SSF56784">
    <property type="entry name" value="HAD-like"/>
    <property type="match status" value="1"/>
</dbReference>
<evidence type="ECO:0000256" key="2">
    <source>
        <dbReference type="ARBA" id="ARBA00006330"/>
    </source>
</evidence>
<dbReference type="PANTHER" id="PTHR10788:SF46">
    <property type="entry name" value="ALPHA,ALPHA-TREHALOSE-PHOSPHATE SYNTHASE [UDP-FORMING] 11-RELATED"/>
    <property type="match status" value="1"/>
</dbReference>